<dbReference type="Pfam" id="PF13424">
    <property type="entry name" value="TPR_12"/>
    <property type="match status" value="3"/>
</dbReference>
<dbReference type="RefSeq" id="WP_052324742.1">
    <property type="nucleotide sequence ID" value="NZ_JTCM02000003.1"/>
</dbReference>
<accession>A0A846H4G6</accession>
<dbReference type="SMART" id="SM00028">
    <property type="entry name" value="TPR"/>
    <property type="match status" value="9"/>
</dbReference>
<feature type="repeat" description="TPR" evidence="1">
    <location>
        <begin position="142"/>
        <end position="175"/>
    </location>
</feature>
<feature type="repeat" description="TPR" evidence="1">
    <location>
        <begin position="397"/>
        <end position="430"/>
    </location>
</feature>
<name>A0A846H4G6_9CYAN</name>
<dbReference type="AlphaFoldDB" id="A0A846H4G6"/>
<keyword evidence="4" id="KW-1185">Reference proteome</keyword>
<protein>
    <submittedName>
        <fullName evidence="3">CHAT domain-containing protein</fullName>
    </submittedName>
</protein>
<dbReference type="PANTHER" id="PTHR10098">
    <property type="entry name" value="RAPSYN-RELATED"/>
    <property type="match status" value="1"/>
</dbReference>
<dbReference type="PANTHER" id="PTHR10098:SF108">
    <property type="entry name" value="TETRATRICOPEPTIDE REPEAT PROTEIN 28"/>
    <property type="match status" value="1"/>
</dbReference>
<sequence length="961" mass="107732">MDNEELIEALLNCANGEEPAILQANQNLIDARLVQTMLDYATNLAIRNYTEASDRLIKIVVFNLLVTLRNANFESQEFSKAINCYEQLLTICQERSYQQIEMMLLYYIRLFYRYTNEYAKAIESSKRLLVIAQSFKNRSLEAETLFDLGIDYQGLRNLDKARNHYEQSLAIAEQIDGEAGKKLLVDILNTLGQSHNPPYSWDLGKAIDICTRSLGIALEIGYRHGEAVALTCIGKAHYWAPGQGRNFPEAIRRYEQAKVIFQETGNLQGELDALEHLQDSYNYTSNYAKAIECNNKLLTIAKNLNNRLLEAKALFDLGRSYDGLGHLQKEKAKNYYSQSLAIAKTIIDSNYACWLQVRSLQGLGSYYTVKGYLAEAEKNYQESLNIAQNTGEEQGQANARQALAEIYYYQGNLDRAWEYNERSLTLKERLGDQIGKGGSIGFGGGIYLAQGKYTEALNEFKQSLGIMREVRNYSGEASTLTDIGVALLYLGQIEEAERNLREGIKLWESVRGKLEDRDDFKVSIFEQQAKTYQLLQAALIDQEKPLAALEIAERGRARALVELLSKDLEGQLAEKREITSPTLQQIQQIAKEQNSTLVEYSILWSRTLLIWVIKPTGEIAFRLVDLKPLLQEFNKSLEDLVAIARQCIGVRGTRFVDSDGKDSDNEIVQGNNKQLQQLYQILIEPIADLLPKDADERVIFIPQNSLFLVPFPALQDTSGKYLIQQHTILTAPSIQVLERTRRHQQRVQEVGFQDVLVVGNPIMPLFKSHQLIPLPGAEREARQIAPLLNTEAFIGDEATKVAIIERMPTAGIIHLATHGLLNDADELNVPGAIALAPSGTDDGWLTATEIMNLKMLKAELVVLSACNTGQGRLTGDGVIGLSRSFISRGVPSVIASLWSVPDAPTASFMVEFYQNLQRGDNKAQALRQAMLTIKEKHPNPLNWAAFTLIGEASQSIFQKAA</sequence>
<evidence type="ECO:0000313" key="4">
    <source>
        <dbReference type="Proteomes" id="UP000031549"/>
    </source>
</evidence>
<organism evidence="3 4">
    <name type="scientific">Hassallia byssoidea VB512170</name>
    <dbReference type="NCBI Taxonomy" id="1304833"/>
    <lineage>
        <taxon>Bacteria</taxon>
        <taxon>Bacillati</taxon>
        <taxon>Cyanobacteriota</taxon>
        <taxon>Cyanophyceae</taxon>
        <taxon>Nostocales</taxon>
        <taxon>Tolypothrichaceae</taxon>
        <taxon>Hassallia</taxon>
    </lineage>
</organism>
<gene>
    <name evidence="3" type="ORF">PI95_002465</name>
</gene>
<proteinExistence type="predicted"/>
<feature type="domain" description="CHAT" evidence="2">
    <location>
        <begin position="674"/>
        <end position="951"/>
    </location>
</feature>
<reference evidence="3 4" key="1">
    <citation type="journal article" date="2015" name="Genome Announc.">
        <title>Draft Genome Sequence of Cyanobacterium Hassallia byssoidea Strain VB512170, Isolated from Monuments in India.</title>
        <authorList>
            <person name="Singh D."/>
            <person name="Chandrababunaidu M.M."/>
            <person name="Panda A."/>
            <person name="Sen D."/>
            <person name="Bhattacharyya S."/>
            <person name="Adhikary S.P."/>
            <person name="Tripathy S."/>
        </authorList>
    </citation>
    <scope>NUCLEOTIDE SEQUENCE [LARGE SCALE GENOMIC DNA]</scope>
    <source>
        <strain evidence="3 4">VB512170</strain>
    </source>
</reference>
<dbReference type="InterPro" id="IPR024983">
    <property type="entry name" value="CHAT_dom"/>
</dbReference>
<dbReference type="InterPro" id="IPR019734">
    <property type="entry name" value="TPR_rpt"/>
</dbReference>
<dbReference type="SUPFAM" id="SSF48452">
    <property type="entry name" value="TPR-like"/>
    <property type="match status" value="3"/>
</dbReference>
<keyword evidence="1" id="KW-0802">TPR repeat</keyword>
<dbReference type="EMBL" id="JTCM02000003">
    <property type="protein sequence ID" value="NEU71470.1"/>
    <property type="molecule type" value="Genomic_DNA"/>
</dbReference>
<comment type="caution">
    <text evidence="3">The sequence shown here is derived from an EMBL/GenBank/DDBJ whole genome shotgun (WGS) entry which is preliminary data.</text>
</comment>
<dbReference type="Proteomes" id="UP000031549">
    <property type="component" value="Unassembled WGS sequence"/>
</dbReference>
<dbReference type="PROSITE" id="PS50005">
    <property type="entry name" value="TPR"/>
    <property type="match status" value="2"/>
</dbReference>
<dbReference type="Pfam" id="PF12770">
    <property type="entry name" value="CHAT"/>
    <property type="match status" value="1"/>
</dbReference>
<evidence type="ECO:0000259" key="2">
    <source>
        <dbReference type="Pfam" id="PF12770"/>
    </source>
</evidence>
<dbReference type="InterPro" id="IPR011990">
    <property type="entry name" value="TPR-like_helical_dom_sf"/>
</dbReference>
<evidence type="ECO:0000313" key="3">
    <source>
        <dbReference type="EMBL" id="NEU71470.1"/>
    </source>
</evidence>
<dbReference type="Gene3D" id="1.25.40.10">
    <property type="entry name" value="Tetratricopeptide repeat domain"/>
    <property type="match status" value="3"/>
</dbReference>
<evidence type="ECO:0000256" key="1">
    <source>
        <dbReference type="PROSITE-ProRule" id="PRU00339"/>
    </source>
</evidence>